<proteinExistence type="predicted"/>
<evidence type="ECO:0000313" key="1">
    <source>
        <dbReference type="EMBL" id="ARF12623.1"/>
    </source>
</evidence>
<name>A0A1V0SLN3_9VIRU</name>
<sequence length="136" mass="16466">MRLKINTLNNNVNDDNDKFISYQGNEFYRKNQDSAYSNRMIDDKTLKLAKKYIKDKEFVKKCEETKDSFDGDAPDEHRSLQKQVYNKTKYFNKKYYDANCAVIHYNDDETKLYKEKQAFKKKLKDELYKNYYEKNG</sequence>
<reference evidence="1" key="1">
    <citation type="journal article" date="2017" name="Science">
        <title>Giant viruses with an expanded complement of translation system components.</title>
        <authorList>
            <person name="Schulz F."/>
            <person name="Yutin N."/>
            <person name="Ivanova N.N."/>
            <person name="Ortega D.R."/>
            <person name="Lee T.K."/>
            <person name="Vierheilig J."/>
            <person name="Daims H."/>
            <person name="Horn M."/>
            <person name="Wagner M."/>
            <person name="Jensen G.J."/>
            <person name="Kyrpides N.C."/>
            <person name="Koonin E.V."/>
            <person name="Woyke T."/>
        </authorList>
    </citation>
    <scope>NUCLEOTIDE SEQUENCE</scope>
    <source>
        <strain evidence="1">KNV1</strain>
    </source>
</reference>
<protein>
    <submittedName>
        <fullName evidence="1">Uncharacterized protein</fullName>
    </submittedName>
</protein>
<accession>A0A1V0SLN3</accession>
<gene>
    <name evidence="1" type="ORF">Klosneuvirus_10_2</name>
</gene>
<organism evidence="1">
    <name type="scientific">Klosneuvirus KNV1</name>
    <dbReference type="NCBI Taxonomy" id="1977640"/>
    <lineage>
        <taxon>Viruses</taxon>
        <taxon>Varidnaviria</taxon>
        <taxon>Bamfordvirae</taxon>
        <taxon>Nucleocytoviricota</taxon>
        <taxon>Megaviricetes</taxon>
        <taxon>Imitervirales</taxon>
        <taxon>Mimiviridae</taxon>
        <taxon>Klosneuvirinae</taxon>
        <taxon>Klosneuvirus</taxon>
    </lineage>
</organism>
<dbReference type="EMBL" id="KY684117">
    <property type="protein sequence ID" value="ARF12623.1"/>
    <property type="molecule type" value="Genomic_DNA"/>
</dbReference>